<sequence length="115" mass="12730">MTVSGAPRGVAGAFEPGSVAVLQACERLEQERRARAAQLVLVEREVDIGSDEAAGRRDMLRRTLAEIEAALARVNTGTYGICQDCREPIAHDRLEILPYARCCVPCQHRRQPTER</sequence>
<reference evidence="6 7" key="1">
    <citation type="submission" date="2019-09" db="EMBL/GenBank/DDBJ databases">
        <title>Actinomadura physcomitrii sp. nov., a novel actinomycete isolated from moss [Physcomitrium sphaericum (Ludw) Fuernr].</title>
        <authorList>
            <person name="Zhuang X."/>
            <person name="Liu C."/>
        </authorList>
    </citation>
    <scope>NUCLEOTIDE SEQUENCE [LARGE SCALE GENOMIC DNA]</scope>
    <source>
        <strain evidence="6 7">HMC1</strain>
    </source>
</reference>
<accession>A0A6H9YQR9</accession>
<dbReference type="GO" id="GO:0008270">
    <property type="term" value="F:zinc ion binding"/>
    <property type="evidence" value="ECO:0007669"/>
    <property type="project" value="UniProtKB-KW"/>
</dbReference>
<feature type="zinc finger region" description="dksA C4-type" evidence="4">
    <location>
        <begin position="82"/>
        <end position="106"/>
    </location>
</feature>
<protein>
    <submittedName>
        <fullName evidence="6">Molecular chaperone DnaK</fullName>
    </submittedName>
</protein>
<name>A0A6H9YQR9_9ACTN</name>
<dbReference type="InterPro" id="IPR000962">
    <property type="entry name" value="Znf_DskA_TraR"/>
</dbReference>
<gene>
    <name evidence="6" type="ORF">F8566_41535</name>
</gene>
<dbReference type="Proteomes" id="UP000468735">
    <property type="component" value="Unassembled WGS sequence"/>
</dbReference>
<dbReference type="AlphaFoldDB" id="A0A6H9YQR9"/>
<dbReference type="PROSITE" id="PS51128">
    <property type="entry name" value="ZF_DKSA_2"/>
    <property type="match status" value="1"/>
</dbReference>
<dbReference type="Pfam" id="PF01258">
    <property type="entry name" value="zf-dskA_traR"/>
    <property type="match status" value="1"/>
</dbReference>
<proteinExistence type="predicted"/>
<dbReference type="PANTHER" id="PTHR33823">
    <property type="entry name" value="RNA POLYMERASE-BINDING TRANSCRIPTION FACTOR DKSA-RELATED"/>
    <property type="match status" value="1"/>
</dbReference>
<organism evidence="6 7">
    <name type="scientific">Actinomadura rudentiformis</name>
    <dbReference type="NCBI Taxonomy" id="359158"/>
    <lineage>
        <taxon>Bacteria</taxon>
        <taxon>Bacillati</taxon>
        <taxon>Actinomycetota</taxon>
        <taxon>Actinomycetes</taxon>
        <taxon>Streptosporangiales</taxon>
        <taxon>Thermomonosporaceae</taxon>
        <taxon>Actinomadura</taxon>
    </lineage>
</organism>
<comment type="caution">
    <text evidence="6">The sequence shown here is derived from an EMBL/GenBank/DDBJ whole genome shotgun (WGS) entry which is preliminary data.</text>
</comment>
<evidence type="ECO:0000256" key="4">
    <source>
        <dbReference type="PROSITE-ProRule" id="PRU00510"/>
    </source>
</evidence>
<evidence type="ECO:0000313" key="6">
    <source>
        <dbReference type="EMBL" id="KAB2341616.1"/>
    </source>
</evidence>
<evidence type="ECO:0000259" key="5">
    <source>
        <dbReference type="Pfam" id="PF01258"/>
    </source>
</evidence>
<dbReference type="OrthoDB" id="1121111at2"/>
<dbReference type="EMBL" id="WBMT01000025">
    <property type="protein sequence ID" value="KAB2341616.1"/>
    <property type="molecule type" value="Genomic_DNA"/>
</dbReference>
<dbReference type="Gene3D" id="1.20.120.910">
    <property type="entry name" value="DksA, coiled-coil domain"/>
    <property type="match status" value="1"/>
</dbReference>
<dbReference type="SUPFAM" id="SSF57716">
    <property type="entry name" value="Glucocorticoid receptor-like (DNA-binding domain)"/>
    <property type="match status" value="1"/>
</dbReference>
<evidence type="ECO:0000256" key="1">
    <source>
        <dbReference type="ARBA" id="ARBA00022723"/>
    </source>
</evidence>
<keyword evidence="2" id="KW-0863">Zinc-finger</keyword>
<feature type="domain" description="Zinc finger DksA/TraR C4-type" evidence="5">
    <location>
        <begin position="77"/>
        <end position="111"/>
    </location>
</feature>
<evidence type="ECO:0000256" key="3">
    <source>
        <dbReference type="ARBA" id="ARBA00022833"/>
    </source>
</evidence>
<evidence type="ECO:0000313" key="7">
    <source>
        <dbReference type="Proteomes" id="UP000468735"/>
    </source>
</evidence>
<keyword evidence="3" id="KW-0862">Zinc</keyword>
<keyword evidence="7" id="KW-1185">Reference proteome</keyword>
<evidence type="ECO:0000256" key="2">
    <source>
        <dbReference type="ARBA" id="ARBA00022771"/>
    </source>
</evidence>
<dbReference type="PANTHER" id="PTHR33823:SF4">
    <property type="entry name" value="GENERAL STRESS PROTEIN 16O"/>
    <property type="match status" value="1"/>
</dbReference>
<keyword evidence="1" id="KW-0479">Metal-binding</keyword>